<evidence type="ECO:0000313" key="9">
    <source>
        <dbReference type="EMBL" id="CAL1544616.1"/>
    </source>
</evidence>
<feature type="transmembrane region" description="Helical" evidence="7">
    <location>
        <begin position="256"/>
        <end position="276"/>
    </location>
</feature>
<keyword evidence="5 7" id="KW-0472">Membrane</keyword>
<proteinExistence type="inferred from homology"/>
<feature type="region of interest" description="Disordered" evidence="8">
    <location>
        <begin position="729"/>
        <end position="760"/>
    </location>
</feature>
<dbReference type="GO" id="GO:0005886">
    <property type="term" value="C:plasma membrane"/>
    <property type="evidence" value="ECO:0007669"/>
    <property type="project" value="UniProtKB-SubCell"/>
</dbReference>
<feature type="transmembrane region" description="Helical" evidence="7">
    <location>
        <begin position="447"/>
        <end position="464"/>
    </location>
</feature>
<keyword evidence="10" id="KW-1185">Reference proteome</keyword>
<feature type="transmembrane region" description="Helical" evidence="7">
    <location>
        <begin position="42"/>
        <end position="64"/>
    </location>
</feature>
<feature type="transmembrane region" description="Helical" evidence="7">
    <location>
        <begin position="476"/>
        <end position="500"/>
    </location>
</feature>
<feature type="transmembrane region" description="Helical" evidence="7">
    <location>
        <begin position="622"/>
        <end position="642"/>
    </location>
</feature>
<evidence type="ECO:0000256" key="3">
    <source>
        <dbReference type="ARBA" id="ARBA00022692"/>
    </source>
</evidence>
<evidence type="ECO:0000256" key="6">
    <source>
        <dbReference type="ARBA" id="ARBA00023180"/>
    </source>
</evidence>
<name>A0AAV2IG52_LYMST</name>
<gene>
    <name evidence="9" type="ORF">GSLYS_00018129001</name>
</gene>
<evidence type="ECO:0000256" key="5">
    <source>
        <dbReference type="ARBA" id="ARBA00023136"/>
    </source>
</evidence>
<evidence type="ECO:0000256" key="2">
    <source>
        <dbReference type="ARBA" id="ARBA00007168"/>
    </source>
</evidence>
<organism evidence="9 10">
    <name type="scientific">Lymnaea stagnalis</name>
    <name type="common">Great pond snail</name>
    <name type="synonym">Helix stagnalis</name>
    <dbReference type="NCBI Taxonomy" id="6523"/>
    <lineage>
        <taxon>Eukaryota</taxon>
        <taxon>Metazoa</taxon>
        <taxon>Spiralia</taxon>
        <taxon>Lophotrochozoa</taxon>
        <taxon>Mollusca</taxon>
        <taxon>Gastropoda</taxon>
        <taxon>Heterobranchia</taxon>
        <taxon>Euthyneura</taxon>
        <taxon>Panpulmonata</taxon>
        <taxon>Hygrophila</taxon>
        <taxon>Lymnaeoidea</taxon>
        <taxon>Lymnaeidae</taxon>
        <taxon>Lymnaea</taxon>
    </lineage>
</organism>
<keyword evidence="6" id="KW-0325">Glycoprotein</keyword>
<sequence length="760" mass="86273">MPCCAGGGDMTVGDVNQRKYGEAKKFDPQFKGPMQNRSCTDVVCCFVFSVFITAMIVCSIVGYAKGNPVKLIYPTDSYGNVCGEDNFKDKKYLVFFDILKCAQAGLAVATIGCPTPQICVSSCPTEYWSYVQTVALETAAGTHLSSERNKMICKYNVDPQSASKTIQQYVQDGDCSPYYLKTSAVINRCVPAIFSELANLAQDLTYTYSNTTFKVKDAGNRTVTGKAVSDGSYYMALFYQVKEFVELVFKDILASWWMILVGCAVSLILCMLWMVLLRWLAGIMVWATLVCIYGLLSFACYYSYNQYYTLKGLNATEEYGLSQAFAMNFSYYLSLKKTWLAFGCSIATVLVIVLLLFLFLIKRLCIAIELIKEASRAVGSMFSTLFWPIVPFFLQICFFVYWVASVIYIASMGSPQYYSNSTNSSVNGVNYYLSRIPCQPDVGTFDAYFFQLFIFYVFLFRLYVIPMEIFMLFMLLWVLNFIVALSHVTLAGAFGSYYWAWEKPKDIPAFPLASSLLRSVRYHLGSLAFGSLIIAIIQMIRIFLEYLDYKLKDSQNKVAKFILICLKCCFWCLEKFMKFLNKNAYIMIAIHGKNFCLSAKDAFFLIMRNVVRVVVLDKVTDFLLFLSKLLVTGAIFTMSFFWFKGSISFFDKYVVRPSLNYYLTPVIIQTLSTYLMTCVFFGVYNMAVDTLFLCFLEDLEMNDGSAEKPYYMSKGLMKVLGKKNVQLSDPAEHQRVGHTSKVTPQRKGRPLPIPKNQTLA</sequence>
<dbReference type="GO" id="GO:0022857">
    <property type="term" value="F:transmembrane transporter activity"/>
    <property type="evidence" value="ECO:0007669"/>
    <property type="project" value="UniProtKB-UniRule"/>
</dbReference>
<dbReference type="EMBL" id="CAXITT010000634">
    <property type="protein sequence ID" value="CAL1544616.1"/>
    <property type="molecule type" value="Genomic_DNA"/>
</dbReference>
<keyword evidence="3 7" id="KW-0812">Transmembrane</keyword>
<feature type="transmembrane region" description="Helical" evidence="7">
    <location>
        <begin position="520"/>
        <end position="544"/>
    </location>
</feature>
<reference evidence="9 10" key="1">
    <citation type="submission" date="2024-04" db="EMBL/GenBank/DDBJ databases">
        <authorList>
            <consortium name="Genoscope - CEA"/>
            <person name="William W."/>
        </authorList>
    </citation>
    <scope>NUCLEOTIDE SEQUENCE [LARGE SCALE GENOMIC DNA]</scope>
</reference>
<comment type="subcellular location">
    <subcellularLocation>
        <location evidence="7">Cell membrane</location>
        <topology evidence="7">Multi-pass membrane protein</topology>
    </subcellularLocation>
    <subcellularLocation>
        <location evidence="1">Membrane</location>
        <topology evidence="1">Multi-pass membrane protein</topology>
    </subcellularLocation>
</comment>
<comment type="similarity">
    <text evidence="2 7">Belongs to the CTL (choline transporter-like) family.</text>
</comment>
<evidence type="ECO:0000256" key="1">
    <source>
        <dbReference type="ARBA" id="ARBA00004141"/>
    </source>
</evidence>
<evidence type="ECO:0000313" key="10">
    <source>
        <dbReference type="Proteomes" id="UP001497497"/>
    </source>
</evidence>
<dbReference type="InterPro" id="IPR007603">
    <property type="entry name" value="Choline_transptr-like"/>
</dbReference>
<feature type="transmembrane region" description="Helical" evidence="7">
    <location>
        <begin position="339"/>
        <end position="361"/>
    </location>
</feature>
<dbReference type="Pfam" id="PF04515">
    <property type="entry name" value="Choline_transpo"/>
    <property type="match status" value="1"/>
</dbReference>
<dbReference type="Proteomes" id="UP001497497">
    <property type="component" value="Unassembled WGS sequence"/>
</dbReference>
<dbReference type="PANTHER" id="PTHR12385">
    <property type="entry name" value="CHOLINE TRANSPORTER-LIKE (SLC FAMILY 44)"/>
    <property type="match status" value="1"/>
</dbReference>
<evidence type="ECO:0000256" key="7">
    <source>
        <dbReference type="RuleBase" id="RU368066"/>
    </source>
</evidence>
<protein>
    <recommendedName>
        <fullName evidence="7">Choline transporter-like protein</fullName>
    </recommendedName>
</protein>
<evidence type="ECO:0000256" key="4">
    <source>
        <dbReference type="ARBA" id="ARBA00022989"/>
    </source>
</evidence>
<feature type="transmembrane region" description="Helical" evidence="7">
    <location>
        <begin position="283"/>
        <end position="304"/>
    </location>
</feature>
<keyword evidence="4 7" id="KW-1133">Transmembrane helix</keyword>
<comment type="caution">
    <text evidence="9">The sequence shown here is derived from an EMBL/GenBank/DDBJ whole genome shotgun (WGS) entry which is preliminary data.</text>
</comment>
<dbReference type="PANTHER" id="PTHR12385:SF14">
    <property type="entry name" value="CHOLINE TRANSPORTER-LIKE 2"/>
    <property type="match status" value="1"/>
</dbReference>
<feature type="transmembrane region" description="Helical" evidence="7">
    <location>
        <begin position="662"/>
        <end position="684"/>
    </location>
</feature>
<dbReference type="AlphaFoldDB" id="A0AAV2IG52"/>
<evidence type="ECO:0000256" key="8">
    <source>
        <dbReference type="SAM" id="MobiDB-lite"/>
    </source>
</evidence>
<accession>A0AAV2IG52</accession>
<comment type="function">
    <text evidence="7">Choline transporter.</text>
</comment>
<feature type="transmembrane region" description="Helical" evidence="7">
    <location>
        <begin position="382"/>
        <end position="410"/>
    </location>
</feature>